<keyword evidence="3" id="KW-1185">Reference proteome</keyword>
<sequence>MLFIVEVVYYLVYVTQVGVAWGFFHYRDFNDPLRYATYKLLFMFQVT</sequence>
<comment type="caution">
    <text evidence="2">The sequence shown here is derived from an EMBL/GenBank/DDBJ whole genome shotgun (WGS) entry which is preliminary data.</text>
</comment>
<keyword evidence="1" id="KW-1133">Transmembrane helix</keyword>
<dbReference type="Proteomes" id="UP000615026">
    <property type="component" value="Unassembled WGS sequence"/>
</dbReference>
<dbReference type="RefSeq" id="WP_193995626.1">
    <property type="nucleotide sequence ID" value="NZ_JADEXP010000316.1"/>
</dbReference>
<evidence type="ECO:0000313" key="3">
    <source>
        <dbReference type="Proteomes" id="UP000615026"/>
    </source>
</evidence>
<name>A0A928ZYI9_LEPEC</name>
<gene>
    <name evidence="2" type="ORF">IQ260_24135</name>
</gene>
<feature type="transmembrane region" description="Helical" evidence="1">
    <location>
        <begin position="7"/>
        <end position="24"/>
    </location>
</feature>
<organism evidence="2 3">
    <name type="scientific">Leptolyngbya cf. ectocarpi LEGE 11479</name>
    <dbReference type="NCBI Taxonomy" id="1828722"/>
    <lineage>
        <taxon>Bacteria</taxon>
        <taxon>Bacillati</taxon>
        <taxon>Cyanobacteriota</taxon>
        <taxon>Cyanophyceae</taxon>
        <taxon>Leptolyngbyales</taxon>
        <taxon>Leptolyngbyaceae</taxon>
        <taxon>Leptolyngbya group</taxon>
        <taxon>Leptolyngbya</taxon>
    </lineage>
</organism>
<protein>
    <submittedName>
        <fullName evidence="2">Uncharacterized protein</fullName>
    </submittedName>
</protein>
<evidence type="ECO:0000313" key="2">
    <source>
        <dbReference type="EMBL" id="MBE9069738.1"/>
    </source>
</evidence>
<dbReference type="EMBL" id="JADEXP010000316">
    <property type="protein sequence ID" value="MBE9069738.1"/>
    <property type="molecule type" value="Genomic_DNA"/>
</dbReference>
<evidence type="ECO:0000256" key="1">
    <source>
        <dbReference type="SAM" id="Phobius"/>
    </source>
</evidence>
<proteinExistence type="predicted"/>
<keyword evidence="1" id="KW-0812">Transmembrane</keyword>
<reference evidence="2" key="1">
    <citation type="submission" date="2020-10" db="EMBL/GenBank/DDBJ databases">
        <authorList>
            <person name="Castelo-Branco R."/>
            <person name="Eusebio N."/>
            <person name="Adriana R."/>
            <person name="Vieira A."/>
            <person name="Brugerolle De Fraissinette N."/>
            <person name="Rezende De Castro R."/>
            <person name="Schneider M.P."/>
            <person name="Vasconcelos V."/>
            <person name="Leao P.N."/>
        </authorList>
    </citation>
    <scope>NUCLEOTIDE SEQUENCE</scope>
    <source>
        <strain evidence="2">LEGE 11479</strain>
    </source>
</reference>
<dbReference type="AlphaFoldDB" id="A0A928ZYI9"/>
<accession>A0A928ZYI9</accession>
<keyword evidence="1" id="KW-0472">Membrane</keyword>